<dbReference type="EMBL" id="QHJQ01000011">
    <property type="protein sequence ID" value="PXA03223.1"/>
    <property type="molecule type" value="Genomic_DNA"/>
</dbReference>
<name>A0A317ZG81_9BACT</name>
<evidence type="ECO:0000256" key="3">
    <source>
        <dbReference type="ARBA" id="ARBA00023004"/>
    </source>
</evidence>
<keyword evidence="3 4" id="KW-0408">Iron</keyword>
<dbReference type="InterPro" id="IPR036909">
    <property type="entry name" value="Cyt_c-like_dom_sf"/>
</dbReference>
<dbReference type="PROSITE" id="PS51257">
    <property type="entry name" value="PROKAR_LIPOPROTEIN"/>
    <property type="match status" value="1"/>
</dbReference>
<reference evidence="6 7" key="1">
    <citation type="submission" date="2018-05" db="EMBL/GenBank/DDBJ databases">
        <title>Coraliomargarita sinensis sp. nov., isolated from a marine solar saltern.</title>
        <authorList>
            <person name="Zhou L.Y."/>
        </authorList>
    </citation>
    <scope>NUCLEOTIDE SEQUENCE [LARGE SCALE GENOMIC DNA]</scope>
    <source>
        <strain evidence="6 7">WN38</strain>
    </source>
</reference>
<dbReference type="PROSITE" id="PS51007">
    <property type="entry name" value="CYTC"/>
    <property type="match status" value="1"/>
</dbReference>
<dbReference type="InParanoid" id="A0A317ZG81"/>
<dbReference type="Proteomes" id="UP000247099">
    <property type="component" value="Unassembled WGS sequence"/>
</dbReference>
<dbReference type="AlphaFoldDB" id="A0A317ZG81"/>
<dbReference type="SUPFAM" id="SSF50952">
    <property type="entry name" value="Soluble quinoprotein glucose dehydrogenase"/>
    <property type="match status" value="1"/>
</dbReference>
<accession>A0A317ZG81</accession>
<gene>
    <name evidence="6" type="ORF">DDZ13_13455</name>
</gene>
<dbReference type="Pfam" id="PF13442">
    <property type="entry name" value="Cytochrome_CBB3"/>
    <property type="match status" value="1"/>
</dbReference>
<dbReference type="Gene3D" id="1.10.760.10">
    <property type="entry name" value="Cytochrome c-like domain"/>
    <property type="match status" value="1"/>
</dbReference>
<evidence type="ECO:0000259" key="5">
    <source>
        <dbReference type="PROSITE" id="PS51007"/>
    </source>
</evidence>
<dbReference type="InterPro" id="IPR012938">
    <property type="entry name" value="Glc/Sorbosone_DH"/>
</dbReference>
<dbReference type="GO" id="GO:0009055">
    <property type="term" value="F:electron transfer activity"/>
    <property type="evidence" value="ECO:0007669"/>
    <property type="project" value="InterPro"/>
</dbReference>
<dbReference type="SUPFAM" id="SSF46626">
    <property type="entry name" value="Cytochrome c"/>
    <property type="match status" value="1"/>
</dbReference>
<comment type="caution">
    <text evidence="6">The sequence shown here is derived from an EMBL/GenBank/DDBJ whole genome shotgun (WGS) entry which is preliminary data.</text>
</comment>
<dbReference type="InterPro" id="IPR009056">
    <property type="entry name" value="Cyt_c-like_dom"/>
</dbReference>
<dbReference type="GO" id="GO:0020037">
    <property type="term" value="F:heme binding"/>
    <property type="evidence" value="ECO:0007669"/>
    <property type="project" value="InterPro"/>
</dbReference>
<sequence>MLKFILISSSLLGLAVSCFGQLRIGTGKVESLYTQHCQVCHGENLDGGLGGSLIDRKSWKIVGKDQTFLEYVLAGNAATGMPAFKDKLTRPQIRALEIYIDEQRQIAQADPPEADTKGVYSSGGYDFKLETVVEGLDIPWSMAFLPNGDYLIAERPGPVRLFEDGELLPPVEDTPDVWAKGQGGMMEVALHPDFRKNGWVYLAYSAAGEENDSVGMTKIVRGRIIDNMWLDEELIFEAPEETYISTSRHFGTRLVFKDGYLYFAIGDRGRKENAQDLSLPNGKIHRVHDDGRVPEDNPFADKAGAFPTIWTYGNRNPQGLDMHPTTGAIWESEHGPRGGDEINRIERGINYGWPVITYGMNYSGTPITEKTEMEGMEQPKLYWTPSIAVCGIDFYEGNVFPEWKHDLFAGGLASKELHRLEIESGEVANSSIVMKGAGRVRDVASGPDGYLYLVLNGPDRIVRLVPVK</sequence>
<evidence type="ECO:0000256" key="2">
    <source>
        <dbReference type="ARBA" id="ARBA00022723"/>
    </source>
</evidence>
<organism evidence="6 7">
    <name type="scientific">Coraliomargarita sinensis</name>
    <dbReference type="NCBI Taxonomy" id="2174842"/>
    <lineage>
        <taxon>Bacteria</taxon>
        <taxon>Pseudomonadati</taxon>
        <taxon>Verrucomicrobiota</taxon>
        <taxon>Opitutia</taxon>
        <taxon>Puniceicoccales</taxon>
        <taxon>Coraliomargaritaceae</taxon>
        <taxon>Coraliomargarita</taxon>
    </lineage>
</organism>
<dbReference type="InterPro" id="IPR011042">
    <property type="entry name" value="6-blade_b-propeller_TolB-like"/>
</dbReference>
<dbReference type="InterPro" id="IPR011041">
    <property type="entry name" value="Quinoprot_gluc/sorb_DH_b-prop"/>
</dbReference>
<proteinExistence type="predicted"/>
<keyword evidence="7" id="KW-1185">Reference proteome</keyword>
<dbReference type="GO" id="GO:0046872">
    <property type="term" value="F:metal ion binding"/>
    <property type="evidence" value="ECO:0007669"/>
    <property type="project" value="UniProtKB-KW"/>
</dbReference>
<feature type="domain" description="Cytochrome c" evidence="5">
    <location>
        <begin position="20"/>
        <end position="104"/>
    </location>
</feature>
<keyword evidence="1 4" id="KW-0349">Heme</keyword>
<protein>
    <submittedName>
        <fullName evidence="6">Secretion protein HlyD</fullName>
    </submittedName>
</protein>
<evidence type="ECO:0000313" key="6">
    <source>
        <dbReference type="EMBL" id="PXA03223.1"/>
    </source>
</evidence>
<evidence type="ECO:0000256" key="4">
    <source>
        <dbReference type="PROSITE-ProRule" id="PRU00433"/>
    </source>
</evidence>
<dbReference type="Pfam" id="PF07995">
    <property type="entry name" value="GSDH"/>
    <property type="match status" value="1"/>
</dbReference>
<evidence type="ECO:0000256" key="1">
    <source>
        <dbReference type="ARBA" id="ARBA00022617"/>
    </source>
</evidence>
<dbReference type="PANTHER" id="PTHR19328:SF75">
    <property type="entry name" value="ALDOSE SUGAR DEHYDROGENASE YLII"/>
    <property type="match status" value="1"/>
</dbReference>
<dbReference type="Gene3D" id="2.120.10.30">
    <property type="entry name" value="TolB, C-terminal domain"/>
    <property type="match status" value="1"/>
</dbReference>
<dbReference type="RefSeq" id="WP_110131985.1">
    <property type="nucleotide sequence ID" value="NZ_QHJQ01000011.1"/>
</dbReference>
<evidence type="ECO:0000313" key="7">
    <source>
        <dbReference type="Proteomes" id="UP000247099"/>
    </source>
</evidence>
<dbReference type="PANTHER" id="PTHR19328">
    <property type="entry name" value="HEDGEHOG-INTERACTING PROTEIN"/>
    <property type="match status" value="1"/>
</dbReference>
<dbReference type="FunCoup" id="A0A317ZG81">
    <property type="interactions" value="49"/>
</dbReference>
<dbReference type="OrthoDB" id="9770043at2"/>
<keyword evidence="2 4" id="KW-0479">Metal-binding</keyword>